<feature type="region of interest" description="Disordered" evidence="1">
    <location>
        <begin position="473"/>
        <end position="500"/>
    </location>
</feature>
<feature type="region of interest" description="Disordered" evidence="1">
    <location>
        <begin position="570"/>
        <end position="604"/>
    </location>
</feature>
<name>A0A1Y2HM89_9FUNG</name>
<proteinExistence type="predicted"/>
<feature type="compositionally biased region" description="Low complexity" evidence="1">
    <location>
        <begin position="630"/>
        <end position="649"/>
    </location>
</feature>
<protein>
    <recommendedName>
        <fullName evidence="4">GATA-type domain-containing protein</fullName>
    </recommendedName>
</protein>
<evidence type="ECO:0000313" key="2">
    <source>
        <dbReference type="EMBL" id="ORZ35084.1"/>
    </source>
</evidence>
<dbReference type="Proteomes" id="UP000193411">
    <property type="component" value="Unassembled WGS sequence"/>
</dbReference>
<feature type="region of interest" description="Disordered" evidence="1">
    <location>
        <begin position="620"/>
        <end position="721"/>
    </location>
</feature>
<keyword evidence="3" id="KW-1185">Reference proteome</keyword>
<reference evidence="2 3" key="1">
    <citation type="submission" date="2016-07" db="EMBL/GenBank/DDBJ databases">
        <title>Pervasive Adenine N6-methylation of Active Genes in Fungi.</title>
        <authorList>
            <consortium name="DOE Joint Genome Institute"/>
            <person name="Mondo S.J."/>
            <person name="Dannebaum R.O."/>
            <person name="Kuo R.C."/>
            <person name="Labutti K."/>
            <person name="Haridas S."/>
            <person name="Kuo A."/>
            <person name="Salamov A."/>
            <person name="Ahrendt S.R."/>
            <person name="Lipzen A."/>
            <person name="Sullivan W."/>
            <person name="Andreopoulos W.B."/>
            <person name="Clum A."/>
            <person name="Lindquist E."/>
            <person name="Daum C."/>
            <person name="Ramamoorthy G.K."/>
            <person name="Gryganskyi A."/>
            <person name="Culley D."/>
            <person name="Magnuson J.K."/>
            <person name="James T.Y."/>
            <person name="O'Malley M.A."/>
            <person name="Stajich J.E."/>
            <person name="Spatafora J.W."/>
            <person name="Visel A."/>
            <person name="Grigoriev I.V."/>
        </authorList>
    </citation>
    <scope>NUCLEOTIDE SEQUENCE [LARGE SCALE GENOMIC DNA]</scope>
    <source>
        <strain evidence="2 3">PL171</strain>
    </source>
</reference>
<feature type="compositionally biased region" description="Low complexity" evidence="1">
    <location>
        <begin position="674"/>
        <end position="687"/>
    </location>
</feature>
<evidence type="ECO:0008006" key="4">
    <source>
        <dbReference type="Google" id="ProtNLM"/>
    </source>
</evidence>
<dbReference type="AlphaFoldDB" id="A0A1Y2HM89"/>
<accession>A0A1Y2HM89</accession>
<gene>
    <name evidence="2" type="ORF">BCR44DRAFT_1435051</name>
</gene>
<organism evidence="2 3">
    <name type="scientific">Catenaria anguillulae PL171</name>
    <dbReference type="NCBI Taxonomy" id="765915"/>
    <lineage>
        <taxon>Eukaryota</taxon>
        <taxon>Fungi</taxon>
        <taxon>Fungi incertae sedis</taxon>
        <taxon>Blastocladiomycota</taxon>
        <taxon>Blastocladiomycetes</taxon>
        <taxon>Blastocladiales</taxon>
        <taxon>Catenariaceae</taxon>
        <taxon>Catenaria</taxon>
    </lineage>
</organism>
<dbReference type="EMBL" id="MCFL01000024">
    <property type="protein sequence ID" value="ORZ35084.1"/>
    <property type="molecule type" value="Genomic_DNA"/>
</dbReference>
<evidence type="ECO:0000313" key="3">
    <source>
        <dbReference type="Proteomes" id="UP000193411"/>
    </source>
</evidence>
<comment type="caution">
    <text evidence="2">The sequence shown here is derived from an EMBL/GenBank/DDBJ whole genome shotgun (WGS) entry which is preliminary data.</text>
</comment>
<feature type="compositionally biased region" description="Polar residues" evidence="1">
    <location>
        <begin position="709"/>
        <end position="721"/>
    </location>
</feature>
<dbReference type="OrthoDB" id="734811at2759"/>
<evidence type="ECO:0000256" key="1">
    <source>
        <dbReference type="SAM" id="MobiDB-lite"/>
    </source>
</evidence>
<sequence>MAGEAPRPGNTTSFPGLTPSTIANSEHPICAVFFVDDTGSLILPSNWNGPRIRLLNLDSVAGTHVLPHRPPPTHIRVALYHQQPAALRYPSTSQSQGESVQSTHAECLSSGRRVWLVSLSVQHHPVSDPVFNPFWLCSTVSDLLSHALAHAPHTVPRPGSSPCPQPLDFVVASRPLQDASAMSLGKSPSTSNPLPVPRIHFSSFALNAQPSHVLDGDHLDSGVLLAIQSLLHNVTELPGRSYRARNSTTRESHGPLFKPVVVRTSLGPRSGWCLRLIDGILLAMQTNICQAGCASHAEEVDVATLDPETLSMPSPLRSFFKSGSLSSNGVSGPQNAAPSLDIEIASPPGPTSATSRIASPMLDLVALSTSMPAQATYPPPPPSPIFRAPDSTSWNSTPAFLDAPYSFTLPTSTLHSMPRSSSSGPSIPMSLPFTTASPAIVLVRRSHSTSELFRIARRQRELLANIIQRNRNDDTVDSSRSSLGQLPTSDPPSIPTPSLTVSAAQPPVVHVVAATPRSSQAMTQPEARVSTLSATGEIDLSSLDDLFAAPRRGFHTSLTTASFRAVPPVMNNPISDPMQGLGLRNAGSRRLKEPPEPGPDGQRTLCNACGLKYARSLRSTATTEVMPPELSTASSAASSSTLGTSSSGGNMTPQQVTLERDSAVSGLNAPAPTSTALGSAQQLSAASNGRLRMAEIDGDVDLPPIGAQHQASPSSQPRPGA</sequence>